<comment type="caution">
    <text evidence="1">The sequence shown here is derived from an EMBL/GenBank/DDBJ whole genome shotgun (WGS) entry which is preliminary data.</text>
</comment>
<accession>A0A9P5QZF4</accession>
<protein>
    <submittedName>
        <fullName evidence="1">Uncharacterized protein</fullName>
    </submittedName>
</protein>
<name>A0A9P5QZF4_9FUNG</name>
<proteinExistence type="predicted"/>
<gene>
    <name evidence="1" type="ORF">BG015_006956</name>
</gene>
<dbReference type="EMBL" id="JAAAUQ010003428">
    <property type="protein sequence ID" value="KAF9117524.1"/>
    <property type="molecule type" value="Genomic_DNA"/>
</dbReference>
<keyword evidence="2" id="KW-1185">Reference proteome</keyword>
<dbReference type="AlphaFoldDB" id="A0A9P5QZF4"/>
<feature type="non-terminal residue" evidence="1">
    <location>
        <position position="51"/>
    </location>
</feature>
<organism evidence="1 2">
    <name type="scientific">Linnemannia schmuckeri</name>
    <dbReference type="NCBI Taxonomy" id="64567"/>
    <lineage>
        <taxon>Eukaryota</taxon>
        <taxon>Fungi</taxon>
        <taxon>Fungi incertae sedis</taxon>
        <taxon>Mucoromycota</taxon>
        <taxon>Mortierellomycotina</taxon>
        <taxon>Mortierellomycetes</taxon>
        <taxon>Mortierellales</taxon>
        <taxon>Mortierellaceae</taxon>
        <taxon>Linnemannia</taxon>
    </lineage>
</organism>
<evidence type="ECO:0000313" key="1">
    <source>
        <dbReference type="EMBL" id="KAF9117524.1"/>
    </source>
</evidence>
<dbReference type="OrthoDB" id="2368854at2759"/>
<sequence length="51" mass="5834">MAHEPCGHKLAYHGSSQLRMNHIEEAHDEIRQALMDFRGLQMMIASKNNAN</sequence>
<evidence type="ECO:0000313" key="2">
    <source>
        <dbReference type="Proteomes" id="UP000748756"/>
    </source>
</evidence>
<reference evidence="1" key="1">
    <citation type="journal article" date="2020" name="Fungal Divers.">
        <title>Resolving the Mortierellaceae phylogeny through synthesis of multi-gene phylogenetics and phylogenomics.</title>
        <authorList>
            <person name="Vandepol N."/>
            <person name="Liber J."/>
            <person name="Desiro A."/>
            <person name="Na H."/>
            <person name="Kennedy M."/>
            <person name="Barry K."/>
            <person name="Grigoriev I.V."/>
            <person name="Miller A.N."/>
            <person name="O'Donnell K."/>
            <person name="Stajich J.E."/>
            <person name="Bonito G."/>
        </authorList>
    </citation>
    <scope>NUCLEOTIDE SEQUENCE</scope>
    <source>
        <strain evidence="1">NRRL 6426</strain>
    </source>
</reference>
<dbReference type="Proteomes" id="UP000748756">
    <property type="component" value="Unassembled WGS sequence"/>
</dbReference>